<feature type="domain" description="CBS" evidence="13">
    <location>
        <begin position="207"/>
        <end position="266"/>
    </location>
</feature>
<evidence type="ECO:0000256" key="8">
    <source>
        <dbReference type="ARBA" id="ARBA00023136"/>
    </source>
</evidence>
<dbReference type="SUPFAM" id="SSF56176">
    <property type="entry name" value="FAD-binding/transporter-associated domain-like"/>
    <property type="match status" value="1"/>
</dbReference>
<feature type="region of interest" description="Disordered" evidence="11">
    <location>
        <begin position="420"/>
        <end position="446"/>
    </location>
</feature>
<dbReference type="PROSITE" id="PS51846">
    <property type="entry name" value="CNNM"/>
    <property type="match status" value="1"/>
</dbReference>
<keyword evidence="6 10" id="KW-1133">Transmembrane helix</keyword>
<evidence type="ECO:0000256" key="12">
    <source>
        <dbReference type="SAM" id="Phobius"/>
    </source>
</evidence>
<dbReference type="InterPro" id="IPR005170">
    <property type="entry name" value="Transptr-assoc_dom"/>
</dbReference>
<evidence type="ECO:0000256" key="5">
    <source>
        <dbReference type="ARBA" id="ARBA00022737"/>
    </source>
</evidence>
<evidence type="ECO:0000256" key="4">
    <source>
        <dbReference type="ARBA" id="ARBA00022692"/>
    </source>
</evidence>
<evidence type="ECO:0000256" key="7">
    <source>
        <dbReference type="ARBA" id="ARBA00023122"/>
    </source>
</evidence>
<feature type="transmembrane region" description="Helical" evidence="12">
    <location>
        <begin position="90"/>
        <end position="109"/>
    </location>
</feature>
<dbReference type="PANTHER" id="PTHR22777">
    <property type="entry name" value="HEMOLYSIN-RELATED"/>
    <property type="match status" value="1"/>
</dbReference>
<dbReference type="PROSITE" id="PS51371">
    <property type="entry name" value="CBS"/>
    <property type="match status" value="2"/>
</dbReference>
<proteinExistence type="inferred from homology"/>
<evidence type="ECO:0000256" key="6">
    <source>
        <dbReference type="ARBA" id="ARBA00022989"/>
    </source>
</evidence>
<dbReference type="SMART" id="SM01091">
    <property type="entry name" value="CorC_HlyC"/>
    <property type="match status" value="1"/>
</dbReference>
<reference evidence="15 16" key="1">
    <citation type="submission" date="2018-11" db="EMBL/GenBank/DDBJ databases">
        <title>The genome draft of YIM 96095.</title>
        <authorList>
            <person name="Tang S.-K."/>
            <person name="Chunyu W.-X."/>
            <person name="Feng Y.-Z."/>
        </authorList>
    </citation>
    <scope>NUCLEOTIDE SEQUENCE [LARGE SCALE GENOMIC DNA]</scope>
    <source>
        <strain evidence="15 16">YIM 96095</strain>
    </source>
</reference>
<evidence type="ECO:0000256" key="10">
    <source>
        <dbReference type="PROSITE-ProRule" id="PRU01193"/>
    </source>
</evidence>
<evidence type="ECO:0000259" key="14">
    <source>
        <dbReference type="PROSITE" id="PS51846"/>
    </source>
</evidence>
<evidence type="ECO:0000256" key="3">
    <source>
        <dbReference type="ARBA" id="ARBA00022475"/>
    </source>
</evidence>
<dbReference type="InterPro" id="IPR002550">
    <property type="entry name" value="CNNM"/>
</dbReference>
<comment type="similarity">
    <text evidence="2">Belongs to the UPF0053 family.</text>
</comment>
<dbReference type="GO" id="GO:0050660">
    <property type="term" value="F:flavin adenine dinucleotide binding"/>
    <property type="evidence" value="ECO:0007669"/>
    <property type="project" value="InterPro"/>
</dbReference>
<organism evidence="15 16">
    <name type="scientific">Halostreptopolyspora alba</name>
    <dbReference type="NCBI Taxonomy" id="2487137"/>
    <lineage>
        <taxon>Bacteria</taxon>
        <taxon>Bacillati</taxon>
        <taxon>Actinomycetota</taxon>
        <taxon>Actinomycetes</taxon>
        <taxon>Streptosporangiales</taxon>
        <taxon>Nocardiopsidaceae</taxon>
        <taxon>Halostreptopolyspora</taxon>
    </lineage>
</organism>
<keyword evidence="8 10" id="KW-0472">Membrane</keyword>
<dbReference type="CDD" id="cd04590">
    <property type="entry name" value="CBS_pair_CorC_HlyC_assoc"/>
    <property type="match status" value="1"/>
</dbReference>
<keyword evidence="16" id="KW-1185">Reference proteome</keyword>
<dbReference type="Pfam" id="PF03471">
    <property type="entry name" value="CorC_HlyC"/>
    <property type="match status" value="1"/>
</dbReference>
<dbReference type="InterPro" id="IPR036318">
    <property type="entry name" value="FAD-bd_PCMH-like_sf"/>
</dbReference>
<dbReference type="RefSeq" id="WP_123200339.1">
    <property type="nucleotide sequence ID" value="NZ_RJMB01000004.1"/>
</dbReference>
<dbReference type="SUPFAM" id="SSF54631">
    <property type="entry name" value="CBS-domain pair"/>
    <property type="match status" value="1"/>
</dbReference>
<feature type="compositionally biased region" description="Basic and acidic residues" evidence="11">
    <location>
        <begin position="431"/>
        <end position="440"/>
    </location>
</feature>
<dbReference type="Pfam" id="PF01595">
    <property type="entry name" value="CNNM"/>
    <property type="match status" value="1"/>
</dbReference>
<dbReference type="InterPro" id="IPR044751">
    <property type="entry name" value="Ion_transp-like_CBS"/>
</dbReference>
<evidence type="ECO:0000256" key="9">
    <source>
        <dbReference type="PROSITE-ProRule" id="PRU00703"/>
    </source>
</evidence>
<feature type="domain" description="CNNM transmembrane" evidence="14">
    <location>
        <begin position="1"/>
        <end position="188"/>
    </location>
</feature>
<feature type="transmembrane region" description="Helical" evidence="12">
    <location>
        <begin position="63"/>
        <end position="84"/>
    </location>
</feature>
<dbReference type="EMBL" id="RJMB01000004">
    <property type="protein sequence ID" value="RNL86145.1"/>
    <property type="molecule type" value="Genomic_DNA"/>
</dbReference>
<evidence type="ECO:0000256" key="11">
    <source>
        <dbReference type="SAM" id="MobiDB-lite"/>
    </source>
</evidence>
<evidence type="ECO:0000313" key="16">
    <source>
        <dbReference type="Proteomes" id="UP000269198"/>
    </source>
</evidence>
<keyword evidence="7 9" id="KW-0129">CBS domain</keyword>
<dbReference type="Gene3D" id="3.10.580.10">
    <property type="entry name" value="CBS-domain"/>
    <property type="match status" value="1"/>
</dbReference>
<evidence type="ECO:0000256" key="2">
    <source>
        <dbReference type="ARBA" id="ARBA00006337"/>
    </source>
</evidence>
<name>A0A3N0EE68_9ACTN</name>
<dbReference type="InterPro" id="IPR046342">
    <property type="entry name" value="CBS_dom_sf"/>
</dbReference>
<dbReference type="Pfam" id="PF00571">
    <property type="entry name" value="CBS"/>
    <property type="match status" value="2"/>
</dbReference>
<dbReference type="GO" id="GO:0005886">
    <property type="term" value="C:plasma membrane"/>
    <property type="evidence" value="ECO:0007669"/>
    <property type="project" value="UniProtKB-SubCell"/>
</dbReference>
<keyword evidence="5" id="KW-0677">Repeat</keyword>
<feature type="transmembrane region" description="Helical" evidence="12">
    <location>
        <begin position="6"/>
        <end position="28"/>
    </location>
</feature>
<evidence type="ECO:0000256" key="1">
    <source>
        <dbReference type="ARBA" id="ARBA00004651"/>
    </source>
</evidence>
<comment type="subcellular location">
    <subcellularLocation>
        <location evidence="1">Cell membrane</location>
        <topology evidence="1">Multi-pass membrane protein</topology>
    </subcellularLocation>
</comment>
<accession>A0A3N0EE68</accession>
<dbReference type="InterPro" id="IPR000644">
    <property type="entry name" value="CBS_dom"/>
</dbReference>
<sequence>MTSPGIAFLAAVLFVVLAAYLVSAEVAITRTARMGPRGSAYDEGTGRQRLDAIAADVTRHLNVILLVRVASEALALLALAVGVIGTLGLGWPSIALAAVVMVVVDYVLIGVTPRILGRQFATSVALATATVTIPARVVVGPVAQGLVRVGRALTPRGKGDREGPFTGEEELRRLVDLAERGHVIDSDERQMIQSVFKLDDTSVREVMVPRTDIVFVDGDARVDEALSLALESGFSRIPVIGEDEDDVIGMVYLKDLVSHLRAQWSEAPGVDREVRDDERAGELTARDAMRAASYVPDSKPIDELLREMQRRSHVAVVIDEYGGTAGLVTIEDIVEEIVGEITDEYDDEVPPIQPLAEDRARVTARLPLGELAELFEVELDAPDVETVGGLLAYALGRVPTTGSQAVYAGLRLTAEDGAASRNQSATVLVERVGEPDHEDGGGAPDT</sequence>
<gene>
    <name evidence="15" type="ORF">EFW17_06375</name>
</gene>
<dbReference type="AlphaFoldDB" id="A0A3N0EE68"/>
<evidence type="ECO:0000313" key="15">
    <source>
        <dbReference type="EMBL" id="RNL86145.1"/>
    </source>
</evidence>
<dbReference type="Gene3D" id="3.30.465.10">
    <property type="match status" value="1"/>
</dbReference>
<comment type="caution">
    <text evidence="15">The sequence shown here is derived from an EMBL/GenBank/DDBJ whole genome shotgun (WGS) entry which is preliminary data.</text>
</comment>
<dbReference type="Proteomes" id="UP000269198">
    <property type="component" value="Unassembled WGS sequence"/>
</dbReference>
<keyword evidence="3" id="KW-1003">Cell membrane</keyword>
<dbReference type="OrthoDB" id="110231at2"/>
<dbReference type="InterPro" id="IPR016169">
    <property type="entry name" value="FAD-bd_PCMH_sub2"/>
</dbReference>
<dbReference type="PANTHER" id="PTHR22777:SF32">
    <property type="entry name" value="UPF0053 INNER MEMBRANE PROTEIN YFJD"/>
    <property type="match status" value="1"/>
</dbReference>
<protein>
    <submittedName>
        <fullName evidence="15">HlyC/CorC family transporter</fullName>
    </submittedName>
</protein>
<feature type="domain" description="CBS" evidence="13">
    <location>
        <begin position="288"/>
        <end position="344"/>
    </location>
</feature>
<keyword evidence="4 10" id="KW-0812">Transmembrane</keyword>
<evidence type="ECO:0000259" key="13">
    <source>
        <dbReference type="PROSITE" id="PS51371"/>
    </source>
</evidence>
<dbReference type="SMART" id="SM00116">
    <property type="entry name" value="CBS"/>
    <property type="match status" value="2"/>
</dbReference>
<dbReference type="FunFam" id="3.10.580.10:FF:000002">
    <property type="entry name" value="Magnesium/cobalt efflux protein CorC"/>
    <property type="match status" value="1"/>
</dbReference>